<dbReference type="Pfam" id="PF00004">
    <property type="entry name" value="AAA"/>
    <property type="match status" value="1"/>
</dbReference>
<keyword evidence="6" id="KW-0547">Nucleotide-binding</keyword>
<dbReference type="HAMAP" id="MF_01458">
    <property type="entry name" value="FtsH"/>
    <property type="match status" value="1"/>
</dbReference>
<comment type="cofactor">
    <cofactor evidence="1">
        <name>Zn(2+)</name>
        <dbReference type="ChEBI" id="CHEBI:29105"/>
    </cofactor>
</comment>
<dbReference type="PROSITE" id="PS00674">
    <property type="entry name" value="AAA"/>
    <property type="match status" value="1"/>
</dbReference>
<evidence type="ECO:0000256" key="3">
    <source>
        <dbReference type="ARBA" id="ARBA00010550"/>
    </source>
</evidence>
<dbReference type="InterPro" id="IPR037219">
    <property type="entry name" value="Peptidase_M41-like"/>
</dbReference>
<dbReference type="InterPro" id="IPR003960">
    <property type="entry name" value="ATPase_AAA_CS"/>
</dbReference>
<keyword evidence="12" id="KW-1133">Transmembrane helix</keyword>
<feature type="domain" description="AAA+ ATPase" evidence="13">
    <location>
        <begin position="558"/>
        <end position="699"/>
    </location>
</feature>
<keyword evidence="15" id="KW-1185">Reference proteome</keyword>
<dbReference type="Proteomes" id="UP001642406">
    <property type="component" value="Unassembled WGS sequence"/>
</dbReference>
<dbReference type="InterPro" id="IPR000642">
    <property type="entry name" value="Peptidase_M41"/>
</dbReference>
<dbReference type="InterPro" id="IPR041569">
    <property type="entry name" value="AAA_lid_3"/>
</dbReference>
<accession>A0ABP0BK88</accession>
<evidence type="ECO:0000256" key="6">
    <source>
        <dbReference type="ARBA" id="ARBA00022741"/>
    </source>
</evidence>
<feature type="transmembrane region" description="Helical" evidence="12">
    <location>
        <begin position="469"/>
        <end position="490"/>
    </location>
</feature>
<dbReference type="Pfam" id="PF06480">
    <property type="entry name" value="FtsH_ext"/>
    <property type="match status" value="1"/>
</dbReference>
<name>A0ABP0BK88_9PEZI</name>
<dbReference type="Gene3D" id="3.40.50.300">
    <property type="entry name" value="P-loop containing nucleotide triphosphate hydrolases"/>
    <property type="match status" value="1"/>
</dbReference>
<keyword evidence="7" id="KW-0378">Hydrolase</keyword>
<dbReference type="SUPFAM" id="SSF140990">
    <property type="entry name" value="FtsH protease domain-like"/>
    <property type="match status" value="1"/>
</dbReference>
<evidence type="ECO:0000256" key="5">
    <source>
        <dbReference type="ARBA" id="ARBA00022723"/>
    </source>
</evidence>
<sequence length="1015" mass="111604">MTTTTLLRLRPSPSATSATATRLALARRSASSTGSSPCRQQAFVRLHSSTPSSSLSRLASTASPKTQCMRFTTPLSTASTRPLTLSPTAGAQSALQQSLRFYSSDPTPPNNSNNKRKRRTDKEEEYSAAAPKSTDAKVKEQEKLADQAQRLEDGGKLGSESSAQDQQQQQETQQAKSSSTEPVPEEPLPPNWVRLNEEELAILTRILSISPASRRESMQEVIDGVRRYGAPVELRELLQKQKTEGLSLADGIKVVKVAFNMAKQLSESEARDAAGGQKPPSSEDSTKRDDNQMFDSKEQRPFDSNAPGEQKNANYQNNDGSKQGSSGQQGGQQGENNKQDPNGKRPRSIFDGNDWLGWALGAAIFYPIYSIIFPGSQSTEITWQELRRNFLDRGLVERLTVQGKRVMVVLNREATQSAYPDSMAASPWQQYYFSIGSVDSFERRLEEAQDELQIPPSDRIPVSYQSEGVMGSLLMGFGPSILLIGLMYWLTRRGAGGMGGSSGIFGYGKSKAKRFNHESAVKVKFSDVAGMDEAKVEIMEFVSFLKQPERFQRLGAKIPRGAILAGPPGTGKTLLAKATAGESGVPFFSVSGSEFVEMFVGVGASRVRDLFATARKSAPCIVFIDEIDAIGRSRGDGKFSSGGNDEREATLNQILTEMDGFNTAEQVVVLAGTNRPDILDKALMRPGRFDRHINIDRPTMKGRQDIFRVYLAKIVTKEDVDYLVGRLAALTPGFAGADIANAVNEAALVAARVNAETVEMKHFEQAIERVVGGLERKSLVLNPQEKRTVAYHEAGHAICGWYFEFADPLLKVSIIPRGQGALGYAQYLPVGDAYLMNVKQLMDRMAMTLGGRISEELHFDTVTTGASDDFKKVTRMATTMVTEWGMSDKVGPLHFRQDDQNQFQKPFAEATAQTIDAEVRRIVDQAYKQCKDLLTARKHEIGLVAEELLRKEMLTRDDLVRLLGPRPFPEHDEFSKYFNNDAPPPFQGESTDTVLGDTHTGGENPAPAPALFKQQ</sequence>
<dbReference type="InterPro" id="IPR050928">
    <property type="entry name" value="ATP-dep_Zn_Metalloprotease"/>
</dbReference>
<feature type="compositionally biased region" description="Low complexity" evidence="11">
    <location>
        <begin position="316"/>
        <end position="326"/>
    </location>
</feature>
<protein>
    <submittedName>
        <fullName evidence="14">AAA ATPase afg3</fullName>
    </submittedName>
</protein>
<keyword evidence="5" id="KW-0479">Metal-binding</keyword>
<evidence type="ECO:0000259" key="13">
    <source>
        <dbReference type="SMART" id="SM00382"/>
    </source>
</evidence>
<evidence type="ECO:0000256" key="12">
    <source>
        <dbReference type="SAM" id="Phobius"/>
    </source>
</evidence>
<dbReference type="Gene3D" id="1.10.8.60">
    <property type="match status" value="1"/>
</dbReference>
<keyword evidence="4" id="KW-0645">Protease</keyword>
<dbReference type="Pfam" id="PF17862">
    <property type="entry name" value="AAA_lid_3"/>
    <property type="match status" value="1"/>
</dbReference>
<proteinExistence type="inferred from homology"/>
<evidence type="ECO:0000256" key="7">
    <source>
        <dbReference type="ARBA" id="ARBA00022801"/>
    </source>
</evidence>
<feature type="region of interest" description="Disordered" evidence="11">
    <location>
        <begin position="267"/>
        <end position="349"/>
    </location>
</feature>
<evidence type="ECO:0000313" key="15">
    <source>
        <dbReference type="Proteomes" id="UP001642406"/>
    </source>
</evidence>
<keyword evidence="10" id="KW-0482">Metalloprotease</keyword>
<evidence type="ECO:0000256" key="4">
    <source>
        <dbReference type="ARBA" id="ARBA00022670"/>
    </source>
</evidence>
<evidence type="ECO:0000256" key="11">
    <source>
        <dbReference type="SAM" id="MobiDB-lite"/>
    </source>
</evidence>
<comment type="similarity">
    <text evidence="2">In the C-terminal section; belongs to the peptidase M41 family.</text>
</comment>
<evidence type="ECO:0000256" key="9">
    <source>
        <dbReference type="ARBA" id="ARBA00022840"/>
    </source>
</evidence>
<dbReference type="InterPro" id="IPR005936">
    <property type="entry name" value="FtsH"/>
</dbReference>
<reference evidence="14 15" key="1">
    <citation type="submission" date="2024-01" db="EMBL/GenBank/DDBJ databases">
        <authorList>
            <person name="Allen C."/>
            <person name="Tagirdzhanova G."/>
        </authorList>
    </citation>
    <scope>NUCLEOTIDE SEQUENCE [LARGE SCALE GENOMIC DNA]</scope>
</reference>
<dbReference type="CDD" id="cd19501">
    <property type="entry name" value="RecA-like_FtsH"/>
    <property type="match status" value="1"/>
</dbReference>
<feature type="region of interest" description="Disordered" evidence="11">
    <location>
        <begin position="1"/>
        <end position="192"/>
    </location>
</feature>
<keyword evidence="9" id="KW-0067">ATP-binding</keyword>
<dbReference type="NCBIfam" id="TIGR01241">
    <property type="entry name" value="FtsH_fam"/>
    <property type="match status" value="1"/>
</dbReference>
<feature type="compositionally biased region" description="Polar residues" evidence="11">
    <location>
        <begin position="65"/>
        <end position="101"/>
    </location>
</feature>
<dbReference type="InterPro" id="IPR011546">
    <property type="entry name" value="Pept_M41_FtsH_extracell"/>
</dbReference>
<dbReference type="Gene3D" id="1.20.58.760">
    <property type="entry name" value="Peptidase M41"/>
    <property type="match status" value="1"/>
</dbReference>
<dbReference type="Pfam" id="PF01434">
    <property type="entry name" value="Peptidase_M41"/>
    <property type="match status" value="1"/>
</dbReference>
<evidence type="ECO:0000256" key="1">
    <source>
        <dbReference type="ARBA" id="ARBA00001947"/>
    </source>
</evidence>
<dbReference type="PANTHER" id="PTHR43655:SF2">
    <property type="entry name" value="AFG3 LIKE MATRIX AAA PEPTIDASE SUBUNIT 2, ISOFORM A"/>
    <property type="match status" value="1"/>
</dbReference>
<keyword evidence="12" id="KW-0472">Membrane</keyword>
<gene>
    <name evidence="14" type="primary">AFG3</name>
    <name evidence="14" type="ORF">SBRCBS47491_004055</name>
</gene>
<dbReference type="PANTHER" id="PTHR43655">
    <property type="entry name" value="ATP-DEPENDENT PROTEASE"/>
    <property type="match status" value="1"/>
</dbReference>
<keyword evidence="8" id="KW-0862">Zinc</keyword>
<evidence type="ECO:0000313" key="14">
    <source>
        <dbReference type="EMBL" id="CAK7220042.1"/>
    </source>
</evidence>
<feature type="compositionally biased region" description="Low complexity" evidence="11">
    <location>
        <begin position="159"/>
        <end position="180"/>
    </location>
</feature>
<dbReference type="InterPro" id="IPR003959">
    <property type="entry name" value="ATPase_AAA_core"/>
</dbReference>
<feature type="compositionally biased region" description="Basic and acidic residues" evidence="11">
    <location>
        <begin position="134"/>
        <end position="155"/>
    </location>
</feature>
<feature type="compositionally biased region" description="Basic and acidic residues" evidence="11">
    <location>
        <begin position="284"/>
        <end position="301"/>
    </location>
</feature>
<feature type="compositionally biased region" description="Low complexity" evidence="11">
    <location>
        <begin position="48"/>
        <end position="64"/>
    </location>
</feature>
<dbReference type="SMART" id="SM00382">
    <property type="entry name" value="AAA"/>
    <property type="match status" value="1"/>
</dbReference>
<evidence type="ECO:0000256" key="2">
    <source>
        <dbReference type="ARBA" id="ARBA00010044"/>
    </source>
</evidence>
<keyword evidence="12" id="KW-0812">Transmembrane</keyword>
<dbReference type="EMBL" id="CAWUHC010000029">
    <property type="protein sequence ID" value="CAK7220042.1"/>
    <property type="molecule type" value="Genomic_DNA"/>
</dbReference>
<organism evidence="14 15">
    <name type="scientific">Sporothrix bragantina</name>
    <dbReference type="NCBI Taxonomy" id="671064"/>
    <lineage>
        <taxon>Eukaryota</taxon>
        <taxon>Fungi</taxon>
        <taxon>Dikarya</taxon>
        <taxon>Ascomycota</taxon>
        <taxon>Pezizomycotina</taxon>
        <taxon>Sordariomycetes</taxon>
        <taxon>Sordariomycetidae</taxon>
        <taxon>Ophiostomatales</taxon>
        <taxon>Ophiostomataceae</taxon>
        <taxon>Sporothrix</taxon>
    </lineage>
</organism>
<dbReference type="InterPro" id="IPR027417">
    <property type="entry name" value="P-loop_NTPase"/>
</dbReference>
<evidence type="ECO:0000256" key="10">
    <source>
        <dbReference type="ARBA" id="ARBA00023049"/>
    </source>
</evidence>
<evidence type="ECO:0000256" key="8">
    <source>
        <dbReference type="ARBA" id="ARBA00022833"/>
    </source>
</evidence>
<dbReference type="Gene3D" id="3.40.1690.20">
    <property type="match status" value="1"/>
</dbReference>
<comment type="similarity">
    <text evidence="3">In the N-terminal section; belongs to the AAA ATPase family.</text>
</comment>
<feature type="region of interest" description="Disordered" evidence="11">
    <location>
        <begin position="974"/>
        <end position="1015"/>
    </location>
</feature>
<dbReference type="SUPFAM" id="SSF52540">
    <property type="entry name" value="P-loop containing nucleoside triphosphate hydrolases"/>
    <property type="match status" value="1"/>
</dbReference>
<dbReference type="InterPro" id="IPR003593">
    <property type="entry name" value="AAA+_ATPase"/>
</dbReference>
<feature type="compositionally biased region" description="Low complexity" evidence="11">
    <location>
        <begin position="1"/>
        <end position="37"/>
    </location>
</feature>
<comment type="caution">
    <text evidence="14">The sequence shown here is derived from an EMBL/GenBank/DDBJ whole genome shotgun (WGS) entry which is preliminary data.</text>
</comment>